<feature type="region of interest" description="Disordered" evidence="3">
    <location>
        <begin position="246"/>
        <end position="266"/>
    </location>
</feature>
<evidence type="ECO:0000259" key="4">
    <source>
        <dbReference type="SMART" id="SM00563"/>
    </source>
</evidence>
<evidence type="ECO:0000256" key="3">
    <source>
        <dbReference type="SAM" id="MobiDB-lite"/>
    </source>
</evidence>
<dbReference type="GO" id="GO:0003841">
    <property type="term" value="F:1-acylglycerol-3-phosphate O-acyltransferase activity"/>
    <property type="evidence" value="ECO:0007669"/>
    <property type="project" value="TreeGrafter"/>
</dbReference>
<evidence type="ECO:0000313" key="5">
    <source>
        <dbReference type="EMBL" id="XBO44599.1"/>
    </source>
</evidence>
<dbReference type="SUPFAM" id="SSF69593">
    <property type="entry name" value="Glycerol-3-phosphate (1)-acyltransferase"/>
    <property type="match status" value="1"/>
</dbReference>
<name>A0AAU7JWW6_9MICO</name>
<feature type="region of interest" description="Disordered" evidence="3">
    <location>
        <begin position="1"/>
        <end position="29"/>
    </location>
</feature>
<accession>A0AAU7JWW6</accession>
<gene>
    <name evidence="5" type="ORF">ABEG17_04455</name>
</gene>
<dbReference type="InterPro" id="IPR002123">
    <property type="entry name" value="Plipid/glycerol_acylTrfase"/>
</dbReference>
<evidence type="ECO:0000256" key="2">
    <source>
        <dbReference type="ARBA" id="ARBA00023315"/>
    </source>
</evidence>
<keyword evidence="2 5" id="KW-0012">Acyltransferase</keyword>
<sequence>MPDVGTSGGAVTGRESGGGSGASTAGGSGAVTPMEMLSRAVMRHVLIGPPLKLLTRLRVEGRENVPREGALIVASNHLSFIDSIVIPLACARQVHFLGKAEYFQGRGLRGAAVRWFHSTGGTIPVDRADPRAAAGSLGLAEDVLRRGEAFGVYPEGTRSPDGRLHRGRTGVARMALSTGATLLPCAVIGTDKVQPPGSNGFRPGKVTVRFGQPIDVAGLGERYQKAALLRAVTDATMDAIAELSGQERSDQYASDVKAAMAAGSQD</sequence>
<dbReference type="PANTHER" id="PTHR10434">
    <property type="entry name" value="1-ACYL-SN-GLYCEROL-3-PHOSPHATE ACYLTRANSFERASE"/>
    <property type="match status" value="1"/>
</dbReference>
<dbReference type="Pfam" id="PF01553">
    <property type="entry name" value="Acyltransferase"/>
    <property type="match status" value="1"/>
</dbReference>
<protein>
    <submittedName>
        <fullName evidence="5">Lysophospholipid acyltransferase family protein</fullName>
    </submittedName>
</protein>
<dbReference type="GO" id="GO:0005886">
    <property type="term" value="C:plasma membrane"/>
    <property type="evidence" value="ECO:0007669"/>
    <property type="project" value="TreeGrafter"/>
</dbReference>
<feature type="domain" description="Phospholipid/glycerol acyltransferase" evidence="4">
    <location>
        <begin position="71"/>
        <end position="190"/>
    </location>
</feature>
<organism evidence="5">
    <name type="scientific">Pedococcus sp. KACC 23699</name>
    <dbReference type="NCBI Taxonomy" id="3149228"/>
    <lineage>
        <taxon>Bacteria</taxon>
        <taxon>Bacillati</taxon>
        <taxon>Actinomycetota</taxon>
        <taxon>Actinomycetes</taxon>
        <taxon>Micrococcales</taxon>
        <taxon>Intrasporangiaceae</taxon>
        <taxon>Pedococcus</taxon>
    </lineage>
</organism>
<proteinExistence type="predicted"/>
<keyword evidence="1" id="KW-0808">Transferase</keyword>
<reference evidence="5" key="1">
    <citation type="submission" date="2024-05" db="EMBL/GenBank/DDBJ databases">
        <authorList>
            <person name="Kim S."/>
            <person name="Heo J."/>
            <person name="Choi H."/>
            <person name="Choi Y."/>
            <person name="Kwon S.-W."/>
            <person name="Kim Y."/>
        </authorList>
    </citation>
    <scope>NUCLEOTIDE SEQUENCE</scope>
    <source>
        <strain evidence="5">KACC 23699</strain>
    </source>
</reference>
<dbReference type="RefSeq" id="WP_406832084.1">
    <property type="nucleotide sequence ID" value="NZ_CP157483.1"/>
</dbReference>
<dbReference type="CDD" id="cd07989">
    <property type="entry name" value="LPLAT_AGPAT-like"/>
    <property type="match status" value="1"/>
</dbReference>
<dbReference type="SMART" id="SM00563">
    <property type="entry name" value="PlsC"/>
    <property type="match status" value="1"/>
</dbReference>
<dbReference type="AlphaFoldDB" id="A0AAU7JWW6"/>
<dbReference type="EMBL" id="CP157483">
    <property type="protein sequence ID" value="XBO44599.1"/>
    <property type="molecule type" value="Genomic_DNA"/>
</dbReference>
<evidence type="ECO:0000256" key="1">
    <source>
        <dbReference type="ARBA" id="ARBA00022679"/>
    </source>
</evidence>
<dbReference type="PANTHER" id="PTHR10434:SF11">
    <property type="entry name" value="1-ACYL-SN-GLYCEROL-3-PHOSPHATE ACYLTRANSFERASE"/>
    <property type="match status" value="1"/>
</dbReference>
<dbReference type="GO" id="GO:0006654">
    <property type="term" value="P:phosphatidic acid biosynthetic process"/>
    <property type="evidence" value="ECO:0007669"/>
    <property type="project" value="TreeGrafter"/>
</dbReference>